<gene>
    <name evidence="1" type="ORF">BDR25DRAFT_393905</name>
</gene>
<evidence type="ECO:0000313" key="2">
    <source>
        <dbReference type="Proteomes" id="UP000799755"/>
    </source>
</evidence>
<sequence length="522" mass="58902">MRETYAILYTIPSIPTKQQSLVLQVKRSARGKLWGSGNLRFMYEDVKKTRYLETLETYGRPSSIVPSFPNTFERRKLYNYISFFPRECCSFHSWDAVSERRTDYSNRNSSYLTVFSPYDNIVHISQAAMASLFRLHVSMLFETGFMLATLSRSPEHANGRCQSVFKLRCSHYLHVNTCSIAGYRLWLLGSLKHNNVAEFENTIPTSLPLRQSNSSPDTRHDEPLLHSSAPTIYAHQSNLVDFRFLMRTAGTAGRNNIRFQNYSDTVLVAKTSLFQASPVKSPWLLRLFFQPLSSTPSQVFTPFLLFSSFIFNMQFTTVIAVILSMAAFGIAAPTPVAEDVVGRQNHGMCVASTDGTPCPGMKGGSRGVVHNLYCNQYTDLNIGNRKWRQLFAYGHMGTTNGIIAAIECVVDDASYDKYGTNQGITAYARPLLTLEQMCCAQTIRSGRCGKEGMRYVIASTKQTPTEGDLIVCLDNVPIIRTTIPYSINIPSSHPFWKKMNTLRILLRKEVVPVFREYPLGSI</sequence>
<evidence type="ECO:0000313" key="1">
    <source>
        <dbReference type="EMBL" id="KAF2470403.1"/>
    </source>
</evidence>
<accession>A0ACB6QTR8</accession>
<protein>
    <submittedName>
        <fullName evidence="1">Uncharacterized protein</fullName>
    </submittedName>
</protein>
<organism evidence="1 2">
    <name type="scientific">Lindgomyces ingoldianus</name>
    <dbReference type="NCBI Taxonomy" id="673940"/>
    <lineage>
        <taxon>Eukaryota</taxon>
        <taxon>Fungi</taxon>
        <taxon>Dikarya</taxon>
        <taxon>Ascomycota</taxon>
        <taxon>Pezizomycotina</taxon>
        <taxon>Dothideomycetes</taxon>
        <taxon>Pleosporomycetidae</taxon>
        <taxon>Pleosporales</taxon>
        <taxon>Lindgomycetaceae</taxon>
        <taxon>Lindgomyces</taxon>
    </lineage>
</organism>
<dbReference type="EMBL" id="MU003508">
    <property type="protein sequence ID" value="KAF2470403.1"/>
    <property type="molecule type" value="Genomic_DNA"/>
</dbReference>
<keyword evidence="2" id="KW-1185">Reference proteome</keyword>
<dbReference type="Proteomes" id="UP000799755">
    <property type="component" value="Unassembled WGS sequence"/>
</dbReference>
<comment type="caution">
    <text evidence="1">The sequence shown here is derived from an EMBL/GenBank/DDBJ whole genome shotgun (WGS) entry which is preliminary data.</text>
</comment>
<name>A0ACB6QTR8_9PLEO</name>
<proteinExistence type="predicted"/>
<reference evidence="1" key="1">
    <citation type="journal article" date="2020" name="Stud. Mycol.">
        <title>101 Dothideomycetes genomes: a test case for predicting lifestyles and emergence of pathogens.</title>
        <authorList>
            <person name="Haridas S."/>
            <person name="Albert R."/>
            <person name="Binder M."/>
            <person name="Bloem J."/>
            <person name="Labutti K."/>
            <person name="Salamov A."/>
            <person name="Andreopoulos B."/>
            <person name="Baker S."/>
            <person name="Barry K."/>
            <person name="Bills G."/>
            <person name="Bluhm B."/>
            <person name="Cannon C."/>
            <person name="Castanera R."/>
            <person name="Culley D."/>
            <person name="Daum C."/>
            <person name="Ezra D."/>
            <person name="Gonzalez J."/>
            <person name="Henrissat B."/>
            <person name="Kuo A."/>
            <person name="Liang C."/>
            <person name="Lipzen A."/>
            <person name="Lutzoni F."/>
            <person name="Magnuson J."/>
            <person name="Mondo S."/>
            <person name="Nolan M."/>
            <person name="Ohm R."/>
            <person name="Pangilinan J."/>
            <person name="Park H.-J."/>
            <person name="Ramirez L."/>
            <person name="Alfaro M."/>
            <person name="Sun H."/>
            <person name="Tritt A."/>
            <person name="Yoshinaga Y."/>
            <person name="Zwiers L.-H."/>
            <person name="Turgeon B."/>
            <person name="Goodwin S."/>
            <person name="Spatafora J."/>
            <person name="Crous P."/>
            <person name="Grigoriev I."/>
        </authorList>
    </citation>
    <scope>NUCLEOTIDE SEQUENCE</scope>
    <source>
        <strain evidence="1">ATCC 200398</strain>
    </source>
</reference>